<keyword evidence="2" id="KW-0812">Transmembrane</keyword>
<feature type="transmembrane region" description="Helical" evidence="2">
    <location>
        <begin position="79"/>
        <end position="104"/>
    </location>
</feature>
<evidence type="ECO:0000256" key="1">
    <source>
        <dbReference type="SAM" id="MobiDB-lite"/>
    </source>
</evidence>
<dbReference type="AlphaFoldDB" id="A0A919JQ37"/>
<accession>A0A919JQ37</accession>
<feature type="transmembrane region" description="Helical" evidence="2">
    <location>
        <begin position="40"/>
        <end position="59"/>
    </location>
</feature>
<feature type="region of interest" description="Disordered" evidence="1">
    <location>
        <begin position="123"/>
        <end position="234"/>
    </location>
</feature>
<dbReference type="Proteomes" id="UP000647172">
    <property type="component" value="Unassembled WGS sequence"/>
</dbReference>
<evidence type="ECO:0000313" key="3">
    <source>
        <dbReference type="EMBL" id="GIE53395.1"/>
    </source>
</evidence>
<evidence type="ECO:0000256" key="2">
    <source>
        <dbReference type="SAM" id="Phobius"/>
    </source>
</evidence>
<dbReference type="EMBL" id="BOMQ01000084">
    <property type="protein sequence ID" value="GIE53395.1"/>
    <property type="molecule type" value="Genomic_DNA"/>
</dbReference>
<organism evidence="3 4">
    <name type="scientific">Actinoplanes nipponensis</name>
    <dbReference type="NCBI Taxonomy" id="135950"/>
    <lineage>
        <taxon>Bacteria</taxon>
        <taxon>Bacillati</taxon>
        <taxon>Actinomycetota</taxon>
        <taxon>Actinomycetes</taxon>
        <taxon>Micromonosporales</taxon>
        <taxon>Micromonosporaceae</taxon>
        <taxon>Actinoplanes</taxon>
    </lineage>
</organism>
<name>A0A919JQ37_9ACTN</name>
<dbReference type="RefSeq" id="WP_203775430.1">
    <property type="nucleotide sequence ID" value="NZ_BOMQ01000084.1"/>
</dbReference>
<sequence>MSLGYLFSGVVGHLPLLAVLITGLILLAGRRERIGPRRLLFARLGLSVLILGSLLQFAWTLLVPTLYSRLDYSASQYGMLFSAVSLLTAVIFAAGVGLLVAALVSRDSGAGAAFAGQPFAGPPGQGQSFYGQPGHGPSFAGQPGHGQPYAAQPGHGPPFAGQPGHGQPFAAQPGQGQTFSAQPGHGPSFAGEPGQGPPLAGPPGAEGRDLPGPRGDDGVASGAGDRPGGPPSTG</sequence>
<keyword evidence="2" id="KW-0472">Membrane</keyword>
<gene>
    <name evidence="3" type="ORF">Ani05nite_69290</name>
</gene>
<keyword evidence="2" id="KW-1133">Transmembrane helix</keyword>
<proteinExistence type="predicted"/>
<feature type="compositionally biased region" description="Basic and acidic residues" evidence="1">
    <location>
        <begin position="206"/>
        <end position="217"/>
    </location>
</feature>
<feature type="transmembrane region" description="Helical" evidence="2">
    <location>
        <begin position="6"/>
        <end position="28"/>
    </location>
</feature>
<evidence type="ECO:0000313" key="4">
    <source>
        <dbReference type="Proteomes" id="UP000647172"/>
    </source>
</evidence>
<comment type="caution">
    <text evidence="3">The sequence shown here is derived from an EMBL/GenBank/DDBJ whole genome shotgun (WGS) entry which is preliminary data.</text>
</comment>
<keyword evidence="4" id="KW-1185">Reference proteome</keyword>
<reference evidence="3" key="1">
    <citation type="submission" date="2021-01" db="EMBL/GenBank/DDBJ databases">
        <title>Whole genome shotgun sequence of Actinoplanes nipponensis NBRC 14063.</title>
        <authorList>
            <person name="Komaki H."/>
            <person name="Tamura T."/>
        </authorList>
    </citation>
    <scope>NUCLEOTIDE SEQUENCE</scope>
    <source>
        <strain evidence="3">NBRC 14063</strain>
    </source>
</reference>
<feature type="compositionally biased region" description="Low complexity" evidence="1">
    <location>
        <begin position="161"/>
        <end position="177"/>
    </location>
</feature>
<protein>
    <submittedName>
        <fullName evidence="3">Uncharacterized protein</fullName>
    </submittedName>
</protein>